<sequence>MRTNNLFLGGKGFIYPSESWAFLVQIQELQAQILLLKSQNQKLEQDKEKAAAKIATLKAQSVFPNINQLTEHLVSSMKPKFSKCLSSHDFNSSNPTELKELPIKITALSGEKLETFSSTVSSLTTQVAKLKKHTWELPKEFLSLPDQISSIQTHIKTVEALPGLLSKVTYTLNMFASILNAHNKGIPSTGESTASPVEGEKNTNPITEDEKMANLINLMCIDVVEEYYKKKSLYNKYCEKMLKRKESPKITNCEVLTKKGPIILKIYREDGPKEVISNLKVSDLHLAEWREVIQACPDKSKKGWKTIYGLVKTRLDQLTQTEQELKIDLKKPSKNKTPE</sequence>
<reference evidence="2" key="1">
    <citation type="journal article" date="2022" name="Int. J. Mol. Sci.">
        <title>Draft Genome of Tanacetum Coccineum: Genomic Comparison of Closely Related Tanacetum-Family Plants.</title>
        <authorList>
            <person name="Yamashiro T."/>
            <person name="Shiraishi A."/>
            <person name="Nakayama K."/>
            <person name="Satake H."/>
        </authorList>
    </citation>
    <scope>NUCLEOTIDE SEQUENCE</scope>
</reference>
<keyword evidence="3" id="KW-1185">Reference proteome</keyword>
<comment type="caution">
    <text evidence="2">The sequence shown here is derived from an EMBL/GenBank/DDBJ whole genome shotgun (WGS) entry which is preliminary data.</text>
</comment>
<evidence type="ECO:0000256" key="1">
    <source>
        <dbReference type="SAM" id="Coils"/>
    </source>
</evidence>
<organism evidence="2 3">
    <name type="scientific">Tanacetum coccineum</name>
    <dbReference type="NCBI Taxonomy" id="301880"/>
    <lineage>
        <taxon>Eukaryota</taxon>
        <taxon>Viridiplantae</taxon>
        <taxon>Streptophyta</taxon>
        <taxon>Embryophyta</taxon>
        <taxon>Tracheophyta</taxon>
        <taxon>Spermatophyta</taxon>
        <taxon>Magnoliopsida</taxon>
        <taxon>eudicotyledons</taxon>
        <taxon>Gunneridae</taxon>
        <taxon>Pentapetalae</taxon>
        <taxon>asterids</taxon>
        <taxon>campanulids</taxon>
        <taxon>Asterales</taxon>
        <taxon>Asteraceae</taxon>
        <taxon>Asteroideae</taxon>
        <taxon>Anthemideae</taxon>
        <taxon>Anthemidinae</taxon>
        <taxon>Tanacetum</taxon>
    </lineage>
</organism>
<feature type="coiled-coil region" evidence="1">
    <location>
        <begin position="26"/>
        <end position="60"/>
    </location>
</feature>
<evidence type="ECO:0000313" key="2">
    <source>
        <dbReference type="EMBL" id="GJT59166.1"/>
    </source>
</evidence>
<accession>A0ABQ5F6Z4</accession>
<gene>
    <name evidence="2" type="ORF">Tco_1002699</name>
</gene>
<reference evidence="2" key="2">
    <citation type="submission" date="2022-01" db="EMBL/GenBank/DDBJ databases">
        <authorList>
            <person name="Yamashiro T."/>
            <person name="Shiraishi A."/>
            <person name="Satake H."/>
            <person name="Nakayama K."/>
        </authorList>
    </citation>
    <scope>NUCLEOTIDE SEQUENCE</scope>
</reference>
<dbReference type="Proteomes" id="UP001151760">
    <property type="component" value="Unassembled WGS sequence"/>
</dbReference>
<name>A0ABQ5F6Z4_9ASTR</name>
<proteinExistence type="predicted"/>
<dbReference type="EMBL" id="BQNB010017085">
    <property type="protein sequence ID" value="GJT59166.1"/>
    <property type="molecule type" value="Genomic_DNA"/>
</dbReference>
<evidence type="ECO:0000313" key="3">
    <source>
        <dbReference type="Proteomes" id="UP001151760"/>
    </source>
</evidence>
<protein>
    <submittedName>
        <fullName evidence="2">Uncharacterized protein</fullName>
    </submittedName>
</protein>
<keyword evidence="1" id="KW-0175">Coiled coil</keyword>